<evidence type="ECO:0000313" key="4">
    <source>
        <dbReference type="Proteomes" id="UP000295411"/>
    </source>
</evidence>
<feature type="domain" description="PIN" evidence="2">
    <location>
        <begin position="899"/>
        <end position="1049"/>
    </location>
</feature>
<feature type="domain" description="DUF4365" evidence="1">
    <location>
        <begin position="7"/>
        <end position="137"/>
    </location>
</feature>
<dbReference type="InterPro" id="IPR048987">
    <property type="entry name" value="PIN-TPR-GreABC"/>
</dbReference>
<accession>A0A4R5TNG3</accession>
<dbReference type="Proteomes" id="UP000295411">
    <property type="component" value="Unassembled WGS sequence"/>
</dbReference>
<dbReference type="AlphaFoldDB" id="A0A4R5TNG3"/>
<dbReference type="Gene3D" id="1.25.40.10">
    <property type="entry name" value="Tetratricopeptide repeat domain"/>
    <property type="match status" value="1"/>
</dbReference>
<dbReference type="InterPro" id="IPR011990">
    <property type="entry name" value="TPR-like_helical_dom_sf"/>
</dbReference>
<proteinExistence type="predicted"/>
<gene>
    <name evidence="3" type="ORF">E2F48_16060</name>
</gene>
<keyword evidence="4" id="KW-1185">Reference proteome</keyword>
<dbReference type="RefSeq" id="WP_133404970.1">
    <property type="nucleotide sequence ID" value="NZ_SMTK01000006.1"/>
</dbReference>
<dbReference type="Pfam" id="PF20698">
    <property type="entry name" value="PIN-TPR-GreABC"/>
    <property type="match status" value="1"/>
</dbReference>
<protein>
    <submittedName>
        <fullName evidence="3">DUF4365 domain-containing protein</fullName>
    </submittedName>
</protein>
<reference evidence="3 4" key="1">
    <citation type="submission" date="2019-03" db="EMBL/GenBank/DDBJ databases">
        <title>Arthrobacter sp. nov., an bacterium isolated from biocrust in Mu Us Desert.</title>
        <authorList>
            <person name="Lixiong L."/>
        </authorList>
    </citation>
    <scope>NUCLEOTIDE SEQUENCE [LARGE SCALE GENOMIC DNA]</scope>
    <source>
        <strain evidence="3 4">SLN-3</strain>
    </source>
</reference>
<evidence type="ECO:0000313" key="3">
    <source>
        <dbReference type="EMBL" id="TDK23504.1"/>
    </source>
</evidence>
<dbReference type="InterPro" id="IPR025375">
    <property type="entry name" value="DUF4365"/>
</dbReference>
<dbReference type="EMBL" id="SMTK01000006">
    <property type="protein sequence ID" value="TDK23504.1"/>
    <property type="molecule type" value="Genomic_DNA"/>
</dbReference>
<dbReference type="Pfam" id="PF14280">
    <property type="entry name" value="DUF4365"/>
    <property type="match status" value="1"/>
</dbReference>
<evidence type="ECO:0000259" key="1">
    <source>
        <dbReference type="Pfam" id="PF14280"/>
    </source>
</evidence>
<name>A0A4R5TNG3_9MICC</name>
<organism evidence="3 4">
    <name type="scientific">Arthrobacter crusticola</name>
    <dbReference type="NCBI Taxonomy" id="2547960"/>
    <lineage>
        <taxon>Bacteria</taxon>
        <taxon>Bacillati</taxon>
        <taxon>Actinomycetota</taxon>
        <taxon>Actinomycetes</taxon>
        <taxon>Micrococcales</taxon>
        <taxon>Micrococcaceae</taxon>
        <taxon>Arthrobacter</taxon>
    </lineage>
</organism>
<dbReference type="OrthoDB" id="4951670at2"/>
<sequence length="1260" mass="136396">MSEFTNRKAVNAVEKLALQIGWFFRPQDISDQGIDAHVEEVRLSEEEGKPTVEVGTGRLIAIQIKGGPSYFRKPSANGWWFPFSAKKAKLWLGHALPVVVVLVDLKNNAVYWQRISSTTVLSTGKGYKVEVPSSQPMSAAGKEWRHIASGLETLAEARFEHALTQLPPPVCSALQARPPAERQDAALLASHLAEGRANPRGTAQSLLAASPLWIERNGSWAWAVVATYAAQHEEYDVSAEAFERAGRASVQDCGSNLAAAALNIMAFDRKRSGDLLDEAAATGDAPLLVAVGRALLANPDENAGPLPIDPILLADSDEVRKASPVQAFLAEQAMRRGDMEGAVRHWRLQLQSDSGNTHSLRLGSEILRRRGSSSPATDDLSEAATHLESAISQRRRWAGPTTDLLEALSQCYMLQGRFETVLQICLPGPIGSATHEESEDPRMLRFALNAAYFLGRQNLVVELAQRLGETVSDRILKMRVGLLDPSPEEARELWSAEFDRAVDTADYRQIVIAGIALADLGVDKSSSLDSYVAQSIMPSWLVDFVKAAHIAYADLDRALPALRMLALEDPMVGEHLIMKLREARRFLEAAETCQALYSAAGNPWFLIRRASCLVDAGDENAEAAASLAANTGEAHPVERARLLTFLAEREGGRGNWDVAETHLVEALKLFGSPGPAEVWRVVVSQLNQGKAAQAAELIAKYRPVARTKEEATLWARANATVMWDESKASEALALARRFPDPKLSIALLGQLISNTYAVDQNLDPAASEAHALDTRRRLGQGAVPGELHRQAFAAMQELVSEFGDETGVTVLQGMPEEAIGQLTEILKERAAEEGHLRDLIRAVRNATVPIGLFAGLRNHSYAAILVERAFGVLVAGSADDDEHAHEVAAARAALGQSIVVDAAALLTLSGHASVRGLSGHFASLQVTAATMGDVHRGVSEIRGRAGSPGTLTWDPDQSALVFRDLPEAEFVRQLRRAEALEGFAQKLHVRVVTEVSVFEEVGNEAEVTLLNEVGNEAEHSPWSHSIQLAHDEALALWSDDLGLRRLARALDLPSFGTPALVDAVRDRSLELSSAKDTDDDAILTATSANLLLAQDFLVDLVLADEDLLNLAERDAWLPRAASAVLTRAAWWVWQMNPLEILLKLYSRVREARPGSLSDWQLSAMTGIGRLSTHPETSAKLLALVALIGFGLSSSDSEILDGIRRAKAVAAESNFPDPTLQIPAAAVELARMGLCDEPIELAARILDRLDAPEAPGTDGEA</sequence>
<evidence type="ECO:0000259" key="2">
    <source>
        <dbReference type="Pfam" id="PF20698"/>
    </source>
</evidence>
<comment type="caution">
    <text evidence="3">The sequence shown here is derived from an EMBL/GenBank/DDBJ whole genome shotgun (WGS) entry which is preliminary data.</text>
</comment>